<dbReference type="Pfam" id="PF16258">
    <property type="entry name" value="DUF4912"/>
    <property type="match status" value="1"/>
</dbReference>
<dbReference type="AlphaFoldDB" id="K8E0U8"/>
<dbReference type="Proteomes" id="UP000009315">
    <property type="component" value="Unassembled WGS sequence"/>
</dbReference>
<gene>
    <name evidence="1" type="ORF">DESHY_70055</name>
</gene>
<evidence type="ECO:0000313" key="1">
    <source>
        <dbReference type="EMBL" id="CCO09269.1"/>
    </source>
</evidence>
<organism evidence="1 2">
    <name type="scientific">Desulforamulus hydrothermalis Lam5 = DSM 18033</name>
    <dbReference type="NCBI Taxonomy" id="1121428"/>
    <lineage>
        <taxon>Bacteria</taxon>
        <taxon>Bacillati</taxon>
        <taxon>Bacillota</taxon>
        <taxon>Clostridia</taxon>
        <taxon>Eubacteriales</taxon>
        <taxon>Peptococcaceae</taxon>
        <taxon>Desulforamulus</taxon>
    </lineage>
</organism>
<keyword evidence="2" id="KW-1185">Reference proteome</keyword>
<dbReference type="RefSeq" id="WP_008413208.1">
    <property type="nucleotide sequence ID" value="NZ_CAOS01000014.1"/>
</dbReference>
<reference evidence="1 2" key="1">
    <citation type="journal article" date="2013" name="Genome Announc.">
        <title>Genome Sequence of the Sulfate-Reducing Bacterium Desulfotomaculum hydrothermale Lam5(T).</title>
        <authorList>
            <person name="Amin O."/>
            <person name="Fardeau M.L."/>
            <person name="Valette O."/>
            <person name="Hirschler-Rea A."/>
            <person name="Barbe V."/>
            <person name="Medigue C."/>
            <person name="Vacherie B."/>
            <person name="Ollivier B."/>
            <person name="Bertin P.N."/>
            <person name="Dolla A."/>
        </authorList>
    </citation>
    <scope>NUCLEOTIDE SEQUENCE [LARGE SCALE GENOMIC DNA]</scope>
    <source>
        <strain evidence="2">Lam5 / DSM 18033</strain>
    </source>
</reference>
<accession>K8E0U8</accession>
<proteinExistence type="predicted"/>
<dbReference type="OrthoDB" id="9812700at2"/>
<dbReference type="InterPro" id="IPR032585">
    <property type="entry name" value="DUF4912"/>
</dbReference>
<dbReference type="eggNOG" id="COG3330">
    <property type="taxonomic scope" value="Bacteria"/>
</dbReference>
<comment type="caution">
    <text evidence="1">The sequence shown here is derived from an EMBL/GenBank/DDBJ whole genome shotgun (WGS) entry which is preliminary data.</text>
</comment>
<dbReference type="STRING" id="1121428.DESHY_70055"/>
<protein>
    <recommendedName>
        <fullName evidence="3">DUF4912 domain-containing protein</fullName>
    </recommendedName>
</protein>
<name>K8E0U8_9FIRM</name>
<evidence type="ECO:0000313" key="2">
    <source>
        <dbReference type="Proteomes" id="UP000009315"/>
    </source>
</evidence>
<dbReference type="EMBL" id="CAOS01000014">
    <property type="protein sequence ID" value="CCO09269.1"/>
    <property type="molecule type" value="Genomic_DNA"/>
</dbReference>
<sequence>MDNFWYWLLGAVALAVLAAILWPRLAKPVRLSRKPDMLQQQPAEEMAAEISPAIQPAKADRSEFKLPRHYGTDRLVALSKDPNWLYAYWEISADQYESYVRRYGEAAWCAARPVLRVYDITGLPEDSPLTAHAAHCCREILIDPYADNWFIEIGQPNRSFFLELGRLLTDGSYLKLLTSNRVSMPGNSVSSLIDEEWMWLEGIYKTVQQVPCGSGSEGRAVKPDLTSQ</sequence>
<evidence type="ECO:0008006" key="3">
    <source>
        <dbReference type="Google" id="ProtNLM"/>
    </source>
</evidence>